<organism evidence="1 2">
    <name type="scientific">Enterobacter huaxiensis</name>
    <dbReference type="NCBI Taxonomy" id="2494702"/>
    <lineage>
        <taxon>Bacteria</taxon>
        <taxon>Pseudomonadati</taxon>
        <taxon>Pseudomonadota</taxon>
        <taxon>Gammaproteobacteria</taxon>
        <taxon>Enterobacterales</taxon>
        <taxon>Enterobacteriaceae</taxon>
        <taxon>Enterobacter</taxon>
    </lineage>
</organism>
<proteinExistence type="predicted"/>
<dbReference type="Proteomes" id="UP001310558">
    <property type="component" value="Unassembled WGS sequence"/>
</dbReference>
<protein>
    <submittedName>
        <fullName evidence="1">Uncharacterized protein</fullName>
    </submittedName>
</protein>
<comment type="caution">
    <text evidence="1">The sequence shown here is derived from an EMBL/GenBank/DDBJ whole genome shotgun (WGS) entry which is preliminary data.</text>
</comment>
<accession>A0ABU6EVL7</accession>
<keyword evidence="2" id="KW-1185">Reference proteome</keyword>
<name>A0ABU6EVL7_9ENTR</name>
<dbReference type="RefSeq" id="WP_325823986.1">
    <property type="nucleotide sequence ID" value="NZ_JAMWIR010000003.1"/>
</dbReference>
<dbReference type="EMBL" id="JAMWJU010000004">
    <property type="protein sequence ID" value="MEB7544010.1"/>
    <property type="molecule type" value="Genomic_DNA"/>
</dbReference>
<gene>
    <name evidence="1" type="ORF">NGC28_16330</name>
</gene>
<sequence length="106" mass="12493">MHIYSFHRLIILSVFLHFLIGIDKQLYYEEGDMPWVPIPFIKHSISSTLFFELPVPPSDILRDSPIAKNENDELYNYCQVRYGTQLPECRETIKKKLLANGFYIPD</sequence>
<reference evidence="1 2" key="1">
    <citation type="submission" date="2022-06" db="EMBL/GenBank/DDBJ databases">
        <title>Whole Genome analysis of Bacterial isolates collected during year 2020 from Guwahati, Assam, India.</title>
        <authorList>
            <person name="Mendem S.K."/>
            <person name="Rakshit O."/>
            <person name="Murugesan D."/>
            <person name="Saikia K."/>
            <person name="Shome R."/>
            <person name="Raisen C."/>
            <person name="Holmes M.A."/>
            <person name="Shome B.R."/>
        </authorList>
    </citation>
    <scope>NUCLEOTIDE SEQUENCE [LARGE SCALE GENOMIC DNA]</scope>
    <source>
        <strain evidence="1 2">Sil NS 53</strain>
    </source>
</reference>
<evidence type="ECO:0000313" key="1">
    <source>
        <dbReference type="EMBL" id="MEB7544010.1"/>
    </source>
</evidence>
<evidence type="ECO:0000313" key="2">
    <source>
        <dbReference type="Proteomes" id="UP001310558"/>
    </source>
</evidence>